<dbReference type="PANTHER" id="PTHR42679">
    <property type="entry name" value="S-METHYL-5'-THIOADENOSINE PHOSPHORYLASE"/>
    <property type="match status" value="1"/>
</dbReference>
<evidence type="ECO:0000313" key="7">
    <source>
        <dbReference type="Proteomes" id="UP000571084"/>
    </source>
</evidence>
<feature type="domain" description="Nucleoside phosphorylase" evidence="5">
    <location>
        <begin position="6"/>
        <end position="248"/>
    </location>
</feature>
<comment type="function">
    <text evidence="4">Catalyzes the reversible phosphorylation of S-methyl-5'-thioadenosine (MTA) to adenine and 5-methylthioribose-1-phosphate. Involved in the breakdown of MTA, a major by-product of polyamine biosynthesis. Responsible for the first step in the methionine salvage pathway after MTA has been generated from S-adenosylmethionine. Has broad substrate specificity with 6-aminopurine nucleosides as preferred substrates.</text>
</comment>
<dbReference type="EMBL" id="JACHHQ010000006">
    <property type="protein sequence ID" value="MBB5201090.1"/>
    <property type="molecule type" value="Genomic_DNA"/>
</dbReference>
<dbReference type="Proteomes" id="UP000571084">
    <property type="component" value="Unassembled WGS sequence"/>
</dbReference>
<dbReference type="FunFam" id="3.40.50.1580:FF:000012">
    <property type="entry name" value="Probable 6-oxopurine nucleoside phosphorylase"/>
    <property type="match status" value="1"/>
</dbReference>
<feature type="site" description="Important for substrate specificity" evidence="4">
    <location>
        <position position="226"/>
    </location>
</feature>
<feature type="binding site" evidence="4">
    <location>
        <position position="12"/>
    </location>
    <ligand>
        <name>phosphate</name>
        <dbReference type="ChEBI" id="CHEBI:43474"/>
    </ligand>
</feature>
<dbReference type="InterPro" id="IPR010044">
    <property type="entry name" value="MTAP"/>
</dbReference>
<dbReference type="RefSeq" id="WP_168056771.1">
    <property type="nucleotide sequence ID" value="NZ_JAAOZT010000012.1"/>
</dbReference>
<evidence type="ECO:0000259" key="5">
    <source>
        <dbReference type="Pfam" id="PF01048"/>
    </source>
</evidence>
<feature type="binding site" evidence="4">
    <location>
        <position position="190"/>
    </location>
    <ligand>
        <name>phosphate</name>
        <dbReference type="ChEBI" id="CHEBI:43474"/>
    </ligand>
</feature>
<dbReference type="AlphaFoldDB" id="A0A840RXA6"/>
<dbReference type="PANTHER" id="PTHR42679:SF2">
    <property type="entry name" value="S-METHYL-5'-THIOADENOSINE PHOSPHORYLASE"/>
    <property type="match status" value="1"/>
</dbReference>
<dbReference type="EC" id="2.4.2.28" evidence="4"/>
<comment type="similarity">
    <text evidence="4">Belongs to the PNP/MTAP phosphorylase family. MTAP subfamily.</text>
</comment>
<dbReference type="SUPFAM" id="SSF53167">
    <property type="entry name" value="Purine and uridine phosphorylases"/>
    <property type="match status" value="1"/>
</dbReference>
<evidence type="ECO:0000256" key="1">
    <source>
        <dbReference type="ARBA" id="ARBA00022676"/>
    </source>
</evidence>
<sequence length="291" mass="31661">MQQALIGVIGGSGLYHMEALQNATEHILDTPFGKPSDVIVTGIVHDVPIAFLARHGRGHRLIPSEIPYRANIHAMKQLGVRYLISMSAVGSLREEMKPLDMVLPDQFIDLTRRRVNTFFGDGAVAHVSMAQPVCANVVDALARAFNEVNLTQSVKLHRGGTYVCIEGPQFSTQAESHWYRSMGASVIGMSNMPEAKLAREAQIAYATLAMVTDFDCWHPREAHVTAEMAIGNLMKNARRAQQIAAAAIQIIGNERPPSIAHAALASALVTQPNEMTPESFDRLSKVISAAS</sequence>
<comment type="catalytic activity">
    <reaction evidence="4">
        <text>S-methyl-5'-thioadenosine + phosphate = 5-(methylsulfanyl)-alpha-D-ribose 1-phosphate + adenine</text>
        <dbReference type="Rhea" id="RHEA:11852"/>
        <dbReference type="ChEBI" id="CHEBI:16708"/>
        <dbReference type="ChEBI" id="CHEBI:17509"/>
        <dbReference type="ChEBI" id="CHEBI:43474"/>
        <dbReference type="ChEBI" id="CHEBI:58533"/>
        <dbReference type="EC" id="2.4.2.28"/>
    </reaction>
</comment>
<keyword evidence="1 4" id="KW-0328">Glycosyltransferase</keyword>
<dbReference type="GO" id="GO:0005829">
    <property type="term" value="C:cytosol"/>
    <property type="evidence" value="ECO:0007669"/>
    <property type="project" value="TreeGrafter"/>
</dbReference>
<dbReference type="NCBIfam" id="TIGR01694">
    <property type="entry name" value="MTAP"/>
    <property type="match status" value="1"/>
</dbReference>
<dbReference type="Gene3D" id="3.40.50.1580">
    <property type="entry name" value="Nucleoside phosphorylase domain"/>
    <property type="match status" value="1"/>
</dbReference>
<dbReference type="GO" id="GO:0017061">
    <property type="term" value="F:S-methyl-5-thioadenosine phosphorylase activity"/>
    <property type="evidence" value="ECO:0007669"/>
    <property type="project" value="UniProtKB-UniRule"/>
</dbReference>
<evidence type="ECO:0000256" key="3">
    <source>
        <dbReference type="ARBA" id="ARBA00022726"/>
    </source>
</evidence>
<name>A0A840RXA6_9BURK</name>
<keyword evidence="2 4" id="KW-0808">Transferase</keyword>
<dbReference type="GO" id="GO:0006166">
    <property type="term" value="P:purine ribonucleoside salvage"/>
    <property type="evidence" value="ECO:0007669"/>
    <property type="project" value="UniProtKB-KW"/>
</dbReference>
<feature type="binding site" evidence="4">
    <location>
        <begin position="213"/>
        <end position="215"/>
    </location>
    <ligand>
        <name>substrate</name>
    </ligand>
</feature>
<dbReference type="Pfam" id="PF01048">
    <property type="entry name" value="PNP_UDP_1"/>
    <property type="match status" value="1"/>
</dbReference>
<feature type="binding site" evidence="4">
    <location>
        <position position="189"/>
    </location>
    <ligand>
        <name>substrate</name>
    </ligand>
</feature>
<comment type="pathway">
    <text evidence="4">Amino-acid biosynthesis; L-methionine biosynthesis via salvage pathway; S-methyl-5-thio-alpha-D-ribose 1-phosphate from S-methyl-5'-thioadenosine (phosphorylase route): step 1/1.</text>
</comment>
<dbReference type="PROSITE" id="PS01240">
    <property type="entry name" value="PNP_MTAP_2"/>
    <property type="match status" value="1"/>
</dbReference>
<dbReference type="HAMAP" id="MF_01963">
    <property type="entry name" value="MTAP"/>
    <property type="match status" value="1"/>
</dbReference>
<keyword evidence="3 4" id="KW-0660">Purine salvage</keyword>
<evidence type="ECO:0000256" key="2">
    <source>
        <dbReference type="ARBA" id="ARBA00022679"/>
    </source>
</evidence>
<proteinExistence type="inferred from homology"/>
<organism evidence="6 7">
    <name type="scientific">Glaciimonas immobilis</name>
    <dbReference type="NCBI Taxonomy" id="728004"/>
    <lineage>
        <taxon>Bacteria</taxon>
        <taxon>Pseudomonadati</taxon>
        <taxon>Pseudomonadota</taxon>
        <taxon>Betaproteobacteria</taxon>
        <taxon>Burkholderiales</taxon>
        <taxon>Oxalobacteraceae</taxon>
        <taxon>Glaciimonas</taxon>
    </lineage>
</organism>
<dbReference type="InterPro" id="IPR018099">
    <property type="entry name" value="Purine_phosphorylase-2_CS"/>
</dbReference>
<comment type="subunit">
    <text evidence="4">Homohexamer. Dimer of a homotrimer.</text>
</comment>
<dbReference type="CDD" id="cd09010">
    <property type="entry name" value="MTAP_SsMTAPII_like_MTIP"/>
    <property type="match status" value="1"/>
</dbReference>
<dbReference type="GO" id="GO:0019509">
    <property type="term" value="P:L-methionine salvage from methylthioadenosine"/>
    <property type="evidence" value="ECO:0007669"/>
    <property type="project" value="UniProtKB-UniRule"/>
</dbReference>
<dbReference type="UniPathway" id="UPA00904">
    <property type="reaction ID" value="UER00873"/>
</dbReference>
<evidence type="ECO:0000256" key="4">
    <source>
        <dbReference type="HAMAP-Rule" id="MF_01963"/>
    </source>
</evidence>
<gene>
    <name evidence="4" type="primary">mtnP</name>
    <name evidence="6" type="ORF">HNR39_002939</name>
</gene>
<feature type="binding site" evidence="4">
    <location>
        <begin position="87"/>
        <end position="88"/>
    </location>
    <ligand>
        <name>phosphate</name>
        <dbReference type="ChEBI" id="CHEBI:43474"/>
    </ligand>
</feature>
<feature type="binding site" evidence="4">
    <location>
        <begin position="54"/>
        <end position="55"/>
    </location>
    <ligand>
        <name>phosphate</name>
        <dbReference type="ChEBI" id="CHEBI:43474"/>
    </ligand>
</feature>
<evidence type="ECO:0000313" key="6">
    <source>
        <dbReference type="EMBL" id="MBB5201090.1"/>
    </source>
</evidence>
<accession>A0A840RXA6</accession>
<keyword evidence="7" id="KW-1185">Reference proteome</keyword>
<protein>
    <recommendedName>
        <fullName evidence="4">S-methyl-5'-thioadenosine phosphorylase</fullName>
        <ecNumber evidence="4">2.4.2.28</ecNumber>
    </recommendedName>
    <alternativeName>
        <fullName evidence="4">5'-methylthioadenosine phosphorylase</fullName>
        <shortName evidence="4">MTA phosphorylase</shortName>
        <shortName evidence="4">MTAP</shortName>
    </alternativeName>
</protein>
<reference evidence="6 7" key="1">
    <citation type="submission" date="2020-08" db="EMBL/GenBank/DDBJ databases">
        <title>Genomic Encyclopedia of Type Strains, Phase IV (KMG-IV): sequencing the most valuable type-strain genomes for metagenomic binning, comparative biology and taxonomic classification.</title>
        <authorList>
            <person name="Goeker M."/>
        </authorList>
    </citation>
    <scope>NUCLEOTIDE SEQUENCE [LARGE SCALE GENOMIC DNA]</scope>
    <source>
        <strain evidence="6 7">DSM 23240</strain>
    </source>
</reference>
<comment type="caution">
    <text evidence="6">The sequence shown here is derived from an EMBL/GenBank/DDBJ whole genome shotgun (WGS) entry which is preliminary data.</text>
</comment>
<dbReference type="InterPro" id="IPR000845">
    <property type="entry name" value="Nucleoside_phosphorylase_d"/>
</dbReference>
<dbReference type="InterPro" id="IPR035994">
    <property type="entry name" value="Nucleoside_phosphorylase_sf"/>
</dbReference>
<feature type="site" description="Important for substrate specificity" evidence="4">
    <location>
        <position position="171"/>
    </location>
</feature>